<reference evidence="3" key="1">
    <citation type="submission" date="2016-06" db="EMBL/GenBank/DDBJ databases">
        <title>Complete genome sequence of Actinoalloteichus fjordicus DSM 46855 (=ADI127-17), type strain of the new species Actinoalloteichus fjordicus.</title>
        <authorList>
            <person name="Ruckert C."/>
            <person name="Nouioui I."/>
            <person name="Willmese J."/>
            <person name="van Wezel G."/>
            <person name="Klenk H.-P."/>
            <person name="Kalinowski J."/>
            <person name="Zotchev S.B."/>
        </authorList>
    </citation>
    <scope>NUCLEOTIDE SEQUENCE [LARGE SCALE GENOMIC DNA]</scope>
    <source>
        <strain evidence="3">ADI127-7</strain>
    </source>
</reference>
<evidence type="ECO:0000313" key="3">
    <source>
        <dbReference type="Proteomes" id="UP000185511"/>
    </source>
</evidence>
<dbReference type="AlphaFoldDB" id="A0AAC9LH29"/>
<evidence type="ECO:0000313" key="2">
    <source>
        <dbReference type="EMBL" id="APU16755.1"/>
    </source>
</evidence>
<evidence type="ECO:0000256" key="1">
    <source>
        <dbReference type="SAM" id="MobiDB-lite"/>
    </source>
</evidence>
<accession>A0AAC9LH29</accession>
<keyword evidence="3" id="KW-1185">Reference proteome</keyword>
<gene>
    <name evidence="2" type="ORF">UA74_23685</name>
</gene>
<dbReference type="KEGG" id="acad:UA74_23685"/>
<name>A0AAC9LH29_9PSEU</name>
<feature type="region of interest" description="Disordered" evidence="1">
    <location>
        <begin position="1"/>
        <end position="23"/>
    </location>
</feature>
<proteinExistence type="predicted"/>
<sequence length="70" mass="7323">MRPGRAVAVVSSRPPADHERRAVGGSRCIGSVSRIACPRPVSADGRPGGFGRVRRPPLRARHGGSADVRA</sequence>
<feature type="region of interest" description="Disordered" evidence="1">
    <location>
        <begin position="39"/>
        <end position="70"/>
    </location>
</feature>
<dbReference type="Proteomes" id="UP000185511">
    <property type="component" value="Chromosome"/>
</dbReference>
<organism evidence="2 3">
    <name type="scientific">Actinoalloteichus fjordicus</name>
    <dbReference type="NCBI Taxonomy" id="1612552"/>
    <lineage>
        <taxon>Bacteria</taxon>
        <taxon>Bacillati</taxon>
        <taxon>Actinomycetota</taxon>
        <taxon>Actinomycetes</taxon>
        <taxon>Pseudonocardiales</taxon>
        <taxon>Pseudonocardiaceae</taxon>
        <taxon>Actinoalloteichus</taxon>
    </lineage>
</organism>
<feature type="compositionally biased region" description="Basic residues" evidence="1">
    <location>
        <begin position="52"/>
        <end position="62"/>
    </location>
</feature>
<protein>
    <submittedName>
        <fullName evidence="2">Uncharacterized protein</fullName>
    </submittedName>
</protein>
<dbReference type="EMBL" id="CP016076">
    <property type="protein sequence ID" value="APU16755.1"/>
    <property type="molecule type" value="Genomic_DNA"/>
</dbReference>